<keyword evidence="3" id="KW-1185">Reference proteome</keyword>
<dbReference type="OrthoDB" id="407812at2759"/>
<proteinExistence type="predicted"/>
<evidence type="ECO:0000313" key="2">
    <source>
        <dbReference type="EMBL" id="OMJ93223.1"/>
    </source>
</evidence>
<organism evidence="2 3">
    <name type="scientific">Stentor coeruleus</name>
    <dbReference type="NCBI Taxonomy" id="5963"/>
    <lineage>
        <taxon>Eukaryota</taxon>
        <taxon>Sar</taxon>
        <taxon>Alveolata</taxon>
        <taxon>Ciliophora</taxon>
        <taxon>Postciliodesmatophora</taxon>
        <taxon>Heterotrichea</taxon>
        <taxon>Heterotrichida</taxon>
        <taxon>Stentoridae</taxon>
        <taxon>Stentor</taxon>
    </lineage>
</organism>
<dbReference type="PRINTS" id="PR00111">
    <property type="entry name" value="ABHYDROLASE"/>
</dbReference>
<evidence type="ECO:0000259" key="1">
    <source>
        <dbReference type="Pfam" id="PF12146"/>
    </source>
</evidence>
<comment type="caution">
    <text evidence="2">The sequence shown here is derived from an EMBL/GenBank/DDBJ whole genome shotgun (WGS) entry which is preliminary data.</text>
</comment>
<dbReference type="Gene3D" id="3.40.50.1820">
    <property type="entry name" value="alpha/beta hydrolase"/>
    <property type="match status" value="1"/>
</dbReference>
<dbReference type="SUPFAM" id="SSF53474">
    <property type="entry name" value="alpha/beta-Hydrolases"/>
    <property type="match status" value="1"/>
</dbReference>
<protein>
    <recommendedName>
        <fullName evidence="1">Serine aminopeptidase S33 domain-containing protein</fullName>
    </recommendedName>
</protein>
<gene>
    <name evidence="2" type="ORF">SteCoe_3797</name>
</gene>
<reference evidence="2 3" key="1">
    <citation type="submission" date="2016-11" db="EMBL/GenBank/DDBJ databases">
        <title>The macronuclear genome of Stentor coeruleus: a giant cell with tiny introns.</title>
        <authorList>
            <person name="Slabodnick M."/>
            <person name="Ruby J.G."/>
            <person name="Reiff S.B."/>
            <person name="Swart E.C."/>
            <person name="Gosai S."/>
            <person name="Prabakaran S."/>
            <person name="Witkowska E."/>
            <person name="Larue G.E."/>
            <person name="Fisher S."/>
            <person name="Freeman R.M."/>
            <person name="Gunawardena J."/>
            <person name="Chu W."/>
            <person name="Stover N.A."/>
            <person name="Gregory B.D."/>
            <person name="Nowacki M."/>
            <person name="Derisi J."/>
            <person name="Roy S.W."/>
            <person name="Marshall W.F."/>
            <person name="Sood P."/>
        </authorList>
    </citation>
    <scope>NUCLEOTIDE SEQUENCE [LARGE SCALE GENOMIC DNA]</scope>
    <source>
        <strain evidence="2">WM001</strain>
    </source>
</reference>
<dbReference type="Proteomes" id="UP000187209">
    <property type="component" value="Unassembled WGS sequence"/>
</dbReference>
<name>A0A1R2CW61_9CILI</name>
<sequence length="307" mass="35634">MAEWWSGYIGKIPNAGLFYSKEDWMSLYSSNGYKLMTYRFHHDYPRALVFIFHEMFSDTSETVYVAKLLYEKGYSVLSMDQEGHGKSEGRKGMIKNFEFLVIDSEKFIRKAKKYYPENTPIFLLGGSTGASLVAMLALWRPNLISGVILLAPVLNARTQPETIFHKLVRNFTCCCSCLALEKLDRSSFSRNPYYESYFQANPWTFKSKLFIQSTIATMSGIKELQNNAYKISVPLVLIQGGCDKFVIPEDSKKFIDNCVSCDKEYWYYEQLYHSILFEPEINEIIIRCADWIAFRSQFTGNMKMQEM</sequence>
<evidence type="ECO:0000313" key="3">
    <source>
        <dbReference type="Proteomes" id="UP000187209"/>
    </source>
</evidence>
<dbReference type="InterPro" id="IPR000073">
    <property type="entry name" value="AB_hydrolase_1"/>
</dbReference>
<dbReference type="InterPro" id="IPR022742">
    <property type="entry name" value="Hydrolase_4"/>
</dbReference>
<accession>A0A1R2CW61</accession>
<dbReference type="EMBL" id="MPUH01000046">
    <property type="protein sequence ID" value="OMJ93223.1"/>
    <property type="molecule type" value="Genomic_DNA"/>
</dbReference>
<feature type="domain" description="Serine aminopeptidase S33" evidence="1">
    <location>
        <begin position="45"/>
        <end position="280"/>
    </location>
</feature>
<dbReference type="AlphaFoldDB" id="A0A1R2CW61"/>
<dbReference type="InterPro" id="IPR051044">
    <property type="entry name" value="MAG_DAG_Lipase"/>
</dbReference>
<dbReference type="Pfam" id="PF12146">
    <property type="entry name" value="Hydrolase_4"/>
    <property type="match status" value="1"/>
</dbReference>
<dbReference type="PANTHER" id="PTHR11614">
    <property type="entry name" value="PHOSPHOLIPASE-RELATED"/>
    <property type="match status" value="1"/>
</dbReference>
<dbReference type="InterPro" id="IPR029058">
    <property type="entry name" value="AB_hydrolase_fold"/>
</dbReference>